<name>A0AA38CNC4_TAXCH</name>
<comment type="caution">
    <text evidence="2">The sequence shown here is derived from an EMBL/GenBank/DDBJ whole genome shotgun (WGS) entry which is preliminary data.</text>
</comment>
<gene>
    <name evidence="2" type="ORF">KI387_009375</name>
</gene>
<proteinExistence type="predicted"/>
<evidence type="ECO:0000313" key="3">
    <source>
        <dbReference type="Proteomes" id="UP000824469"/>
    </source>
</evidence>
<dbReference type="Proteomes" id="UP000824469">
    <property type="component" value="Unassembled WGS sequence"/>
</dbReference>
<organism evidence="2 3">
    <name type="scientific">Taxus chinensis</name>
    <name type="common">Chinese yew</name>
    <name type="synonym">Taxus wallichiana var. chinensis</name>
    <dbReference type="NCBI Taxonomy" id="29808"/>
    <lineage>
        <taxon>Eukaryota</taxon>
        <taxon>Viridiplantae</taxon>
        <taxon>Streptophyta</taxon>
        <taxon>Embryophyta</taxon>
        <taxon>Tracheophyta</taxon>
        <taxon>Spermatophyta</taxon>
        <taxon>Pinopsida</taxon>
        <taxon>Pinidae</taxon>
        <taxon>Conifers II</taxon>
        <taxon>Cupressales</taxon>
        <taxon>Taxaceae</taxon>
        <taxon>Taxus</taxon>
    </lineage>
</organism>
<feature type="region of interest" description="Disordered" evidence="1">
    <location>
        <begin position="44"/>
        <end position="65"/>
    </location>
</feature>
<dbReference type="AlphaFoldDB" id="A0AA38CNC4"/>
<keyword evidence="3" id="KW-1185">Reference proteome</keyword>
<evidence type="ECO:0000256" key="1">
    <source>
        <dbReference type="SAM" id="MobiDB-lite"/>
    </source>
</evidence>
<protein>
    <submittedName>
        <fullName evidence="2">Uncharacterized protein</fullName>
    </submittedName>
</protein>
<dbReference type="EMBL" id="JAHRHJ020000008">
    <property type="protein sequence ID" value="KAH9304971.1"/>
    <property type="molecule type" value="Genomic_DNA"/>
</dbReference>
<accession>A0AA38CNC4</accession>
<evidence type="ECO:0000313" key="2">
    <source>
        <dbReference type="EMBL" id="KAH9304971.1"/>
    </source>
</evidence>
<reference evidence="2 3" key="1">
    <citation type="journal article" date="2021" name="Nat. Plants">
        <title>The Taxus genome provides insights into paclitaxel biosynthesis.</title>
        <authorList>
            <person name="Xiong X."/>
            <person name="Gou J."/>
            <person name="Liao Q."/>
            <person name="Li Y."/>
            <person name="Zhou Q."/>
            <person name="Bi G."/>
            <person name="Li C."/>
            <person name="Du R."/>
            <person name="Wang X."/>
            <person name="Sun T."/>
            <person name="Guo L."/>
            <person name="Liang H."/>
            <person name="Lu P."/>
            <person name="Wu Y."/>
            <person name="Zhang Z."/>
            <person name="Ro D.K."/>
            <person name="Shang Y."/>
            <person name="Huang S."/>
            <person name="Yan J."/>
        </authorList>
    </citation>
    <scope>NUCLEOTIDE SEQUENCE [LARGE SCALE GENOMIC DNA]</scope>
    <source>
        <strain evidence="2">Ta-2019</strain>
    </source>
</reference>
<sequence>MVGSEYNRLYGRFSGLVQNSLALLAAISSKDNCSTMVGGSGVDLNTSVRKPASIPDSPMGSLGSG</sequence>
<feature type="non-terminal residue" evidence="2">
    <location>
        <position position="65"/>
    </location>
</feature>